<feature type="domain" description="Pyruvate carboxyltransferase" evidence="10">
    <location>
        <begin position="6"/>
        <end position="267"/>
    </location>
</feature>
<dbReference type="Gene3D" id="3.30.160.270">
    <property type="match status" value="1"/>
</dbReference>
<dbReference type="InterPro" id="IPR005675">
    <property type="entry name" value="Citramal_synthase"/>
</dbReference>
<dbReference type="GO" id="GO:0043714">
    <property type="term" value="F:(R)-citramalate synthase activity"/>
    <property type="evidence" value="ECO:0007669"/>
    <property type="project" value="UniProtKB-UniRule"/>
</dbReference>
<evidence type="ECO:0000313" key="11">
    <source>
        <dbReference type="EMBL" id="SDP42909.1"/>
    </source>
</evidence>
<evidence type="ECO:0000256" key="3">
    <source>
        <dbReference type="ARBA" id="ARBA00022605"/>
    </source>
</evidence>
<evidence type="ECO:0000256" key="1">
    <source>
        <dbReference type="ARBA" id="ARBA00004743"/>
    </source>
</evidence>
<dbReference type="InterPro" id="IPR036230">
    <property type="entry name" value="LeuA_allosteric_dom_sf"/>
</dbReference>
<keyword evidence="3" id="KW-0028">Amino-acid biosynthesis</keyword>
<dbReference type="Gene3D" id="1.10.238.260">
    <property type="match status" value="1"/>
</dbReference>
<dbReference type="AlphaFoldDB" id="A0A1H0SMY6"/>
<dbReference type="InterPro" id="IPR000891">
    <property type="entry name" value="PYR_CT"/>
</dbReference>
<proteinExistence type="inferred from homology"/>
<dbReference type="NCBIfam" id="TIGR00977">
    <property type="entry name" value="citramal_synth"/>
    <property type="match status" value="1"/>
</dbReference>
<dbReference type="Pfam" id="PF22617">
    <property type="entry name" value="HCS_D2"/>
    <property type="match status" value="1"/>
</dbReference>
<dbReference type="GO" id="GO:0003852">
    <property type="term" value="F:2-isopropylmalate synthase activity"/>
    <property type="evidence" value="ECO:0007669"/>
    <property type="project" value="InterPro"/>
</dbReference>
<protein>
    <recommendedName>
        <fullName evidence="8">Citramalate synthase</fullName>
        <ecNumber evidence="8">2.3.3.21</ecNumber>
    </recommendedName>
</protein>
<keyword evidence="4" id="KW-0412">Isoleucine biosynthesis</keyword>
<evidence type="ECO:0000256" key="6">
    <source>
        <dbReference type="ARBA" id="ARBA00023304"/>
    </source>
</evidence>
<dbReference type="UniPathway" id="UPA00047">
    <property type="reaction ID" value="UER00066"/>
</dbReference>
<gene>
    <name evidence="11" type="ORF">SAMN04488529_105123</name>
</gene>
<dbReference type="STRING" id="94869.SAMN04488529_105123"/>
<evidence type="ECO:0000259" key="10">
    <source>
        <dbReference type="PROSITE" id="PS50991"/>
    </source>
</evidence>
<dbReference type="GO" id="GO:0009097">
    <property type="term" value="P:isoleucine biosynthetic process"/>
    <property type="evidence" value="ECO:0007669"/>
    <property type="project" value="UniProtKB-UniRule"/>
</dbReference>
<dbReference type="PROSITE" id="PS50991">
    <property type="entry name" value="PYR_CT"/>
    <property type="match status" value="1"/>
</dbReference>
<dbReference type="RefSeq" id="WP_089969231.1">
    <property type="nucleotide sequence ID" value="NZ_FNJM01000005.1"/>
</dbReference>
<organism evidence="11 12">
    <name type="scientific">Clostridium gasigenes</name>
    <dbReference type="NCBI Taxonomy" id="94869"/>
    <lineage>
        <taxon>Bacteria</taxon>
        <taxon>Bacillati</taxon>
        <taxon>Bacillota</taxon>
        <taxon>Clostridia</taxon>
        <taxon>Eubacteriales</taxon>
        <taxon>Clostridiaceae</taxon>
        <taxon>Clostridium</taxon>
    </lineage>
</organism>
<dbReference type="CDD" id="cd07941">
    <property type="entry name" value="DRE_TIM_LeuA3"/>
    <property type="match status" value="1"/>
</dbReference>
<evidence type="ECO:0000256" key="2">
    <source>
        <dbReference type="ARBA" id="ARBA00006154"/>
    </source>
</evidence>
<dbReference type="SUPFAM" id="SSF51569">
    <property type="entry name" value="Aldolase"/>
    <property type="match status" value="1"/>
</dbReference>
<dbReference type="PANTHER" id="PTHR43538">
    <property type="entry name" value="ALPHA-IPM SYNTHASE/HOMOCITRATE SYNTHASE"/>
    <property type="match status" value="1"/>
</dbReference>
<dbReference type="InterPro" id="IPR013785">
    <property type="entry name" value="Aldolase_TIM"/>
</dbReference>
<dbReference type="GO" id="GO:0009098">
    <property type="term" value="P:L-leucine biosynthetic process"/>
    <property type="evidence" value="ECO:0007669"/>
    <property type="project" value="InterPro"/>
</dbReference>
<name>A0A1H0SMY6_9CLOT</name>
<dbReference type="PROSITE" id="PS00815">
    <property type="entry name" value="AIPM_HOMOCIT_SYNTH_1"/>
    <property type="match status" value="1"/>
</dbReference>
<dbReference type="Pfam" id="PF00682">
    <property type="entry name" value="HMGL-like"/>
    <property type="match status" value="1"/>
</dbReference>
<dbReference type="Gene3D" id="3.20.20.70">
    <property type="entry name" value="Aldolase class I"/>
    <property type="match status" value="1"/>
</dbReference>
<sequence length="531" mass="58919">MSKCKIDILDSTLRDGAQGQGICFSLEDKLKIVTVLDEIGVAYIEAGNPGSNPKDMEFFKKIKNVKLKNSKLAAFGSTRKPNIKVEEDNNLKSLLEAETEVTVIFGKSWDTQVTDILKTTLEENLKMIKDSIKFLKSKNKEVIFDSEHFFDGYKNNKEYSIKTLIAAKESGADVIVLCDTNGGTLPSEINDITKDVVELIGGKIGIHCHNDIGMAVANSICAVQAGVCHIQGTFIGVGERCGNSNLSTIIPTLKFKMNYDIISDKIIEELTSKARYIAEVSNIPLTDEMPYVGNSAFAHKGGMHVDAVCKSSDSYEHIKPESIGNNRRFLVSEVSGKSTILREVQKIFPLITKDSKEIQNITNRLKKLECEGYKFEGAEGTIELVIRKIIGKYKPFFELNHFKIIGEQPACNADFSSTALINITVDGKTEMTAAEGDGPVNALDKALRKALEVFYPELKDVRLVDYKVRVLDSESATGAKVRVLIESTDGEENWSTVGVSRDVIQASWVALVDSIEYKLIKDMERKMKMYF</sequence>
<keyword evidence="5 9" id="KW-0808">Transferase</keyword>
<reference evidence="11 12" key="1">
    <citation type="submission" date="2016-10" db="EMBL/GenBank/DDBJ databases">
        <authorList>
            <person name="de Groot N.N."/>
        </authorList>
    </citation>
    <scope>NUCLEOTIDE SEQUENCE [LARGE SCALE GENOMIC DNA]</scope>
    <source>
        <strain evidence="11 12">DSM 12272</strain>
    </source>
</reference>
<dbReference type="SUPFAM" id="SSF110921">
    <property type="entry name" value="2-isopropylmalate synthase LeuA, allosteric (dimerisation) domain"/>
    <property type="match status" value="1"/>
</dbReference>
<dbReference type="EC" id="2.3.3.21" evidence="8"/>
<evidence type="ECO:0000256" key="8">
    <source>
        <dbReference type="NCBIfam" id="TIGR00977"/>
    </source>
</evidence>
<dbReference type="Pfam" id="PF08502">
    <property type="entry name" value="LeuA_dimer"/>
    <property type="match status" value="1"/>
</dbReference>
<evidence type="ECO:0000256" key="4">
    <source>
        <dbReference type="ARBA" id="ARBA00022624"/>
    </source>
</evidence>
<dbReference type="EMBL" id="FNJM01000005">
    <property type="protein sequence ID" value="SDP42909.1"/>
    <property type="molecule type" value="Genomic_DNA"/>
</dbReference>
<evidence type="ECO:0000256" key="9">
    <source>
        <dbReference type="RuleBase" id="RU003523"/>
    </source>
</evidence>
<dbReference type="OrthoDB" id="9804858at2"/>
<dbReference type="InterPro" id="IPR013709">
    <property type="entry name" value="2-isopropylmalate_synth_dimer"/>
</dbReference>
<dbReference type="InterPro" id="IPR002034">
    <property type="entry name" value="AIPM/Hcit_synth_CS"/>
</dbReference>
<dbReference type="SMART" id="SM00917">
    <property type="entry name" value="LeuA_dimer"/>
    <property type="match status" value="1"/>
</dbReference>
<comment type="catalytic activity">
    <reaction evidence="7">
        <text>pyruvate + acetyl-CoA + H2O = (3R)-citramalate + CoA + H(+)</text>
        <dbReference type="Rhea" id="RHEA:19045"/>
        <dbReference type="ChEBI" id="CHEBI:15361"/>
        <dbReference type="ChEBI" id="CHEBI:15377"/>
        <dbReference type="ChEBI" id="CHEBI:15378"/>
        <dbReference type="ChEBI" id="CHEBI:30934"/>
        <dbReference type="ChEBI" id="CHEBI:57287"/>
        <dbReference type="ChEBI" id="CHEBI:57288"/>
        <dbReference type="EC" id="2.3.3.21"/>
    </reaction>
</comment>
<comment type="similarity">
    <text evidence="2 9">Belongs to the alpha-IPM synthase/homocitrate synthase family.</text>
</comment>
<evidence type="ECO:0000256" key="5">
    <source>
        <dbReference type="ARBA" id="ARBA00022679"/>
    </source>
</evidence>
<keyword evidence="6" id="KW-0100">Branched-chain amino acid biosynthesis</keyword>
<comment type="pathway">
    <text evidence="1">Amino-acid biosynthesis; L-isoleucine biosynthesis; 2-oxobutanoate from pyruvate: step 1/3.</text>
</comment>
<accession>A0A1H0SMY6</accession>
<dbReference type="Proteomes" id="UP000198597">
    <property type="component" value="Unassembled WGS sequence"/>
</dbReference>
<dbReference type="InterPro" id="IPR054691">
    <property type="entry name" value="LeuA/HCS_post-cat"/>
</dbReference>
<dbReference type="PROSITE" id="PS00816">
    <property type="entry name" value="AIPM_HOMOCIT_SYNTH_2"/>
    <property type="match status" value="1"/>
</dbReference>
<evidence type="ECO:0000256" key="7">
    <source>
        <dbReference type="ARBA" id="ARBA00048263"/>
    </source>
</evidence>
<dbReference type="PANTHER" id="PTHR43538:SF1">
    <property type="entry name" value="(R)-CITRAMALATE SYNTHASE"/>
    <property type="match status" value="1"/>
</dbReference>
<evidence type="ECO:0000313" key="12">
    <source>
        <dbReference type="Proteomes" id="UP000198597"/>
    </source>
</evidence>
<keyword evidence="12" id="KW-1185">Reference proteome</keyword>